<protein>
    <submittedName>
        <fullName evidence="1">Uncharacterized protein</fullName>
    </submittedName>
</protein>
<name>A0ACB1AIB6_MELEN</name>
<sequence>MDNNQNVRKRGRGHFYFKTEKNETTTTNKAGPLTMESTDSKSLNKNAGLLTMESTDSKTLNKTAGLMTMEPTGSQKPKSTTHTSVEEEEAFQKIMEEANEEERSRRIEILKVLFSRPGTDDSVVGGDILRDLKRVKIKISKNILNYL</sequence>
<gene>
    <name evidence="1" type="ORF">MENTE1834_LOCUS38995</name>
</gene>
<proteinExistence type="predicted"/>
<reference evidence="1" key="1">
    <citation type="submission" date="2023-11" db="EMBL/GenBank/DDBJ databases">
        <authorList>
            <person name="Poullet M."/>
        </authorList>
    </citation>
    <scope>NUCLEOTIDE SEQUENCE</scope>
    <source>
        <strain evidence="1">E1834</strain>
    </source>
</reference>
<dbReference type="EMBL" id="CAVMJV010000086">
    <property type="protein sequence ID" value="CAK5091170.1"/>
    <property type="molecule type" value="Genomic_DNA"/>
</dbReference>
<evidence type="ECO:0000313" key="2">
    <source>
        <dbReference type="Proteomes" id="UP001497535"/>
    </source>
</evidence>
<organism evidence="1 2">
    <name type="scientific">Meloidogyne enterolobii</name>
    <name type="common">Root-knot nematode worm</name>
    <name type="synonym">Meloidogyne mayaguensis</name>
    <dbReference type="NCBI Taxonomy" id="390850"/>
    <lineage>
        <taxon>Eukaryota</taxon>
        <taxon>Metazoa</taxon>
        <taxon>Ecdysozoa</taxon>
        <taxon>Nematoda</taxon>
        <taxon>Chromadorea</taxon>
        <taxon>Rhabditida</taxon>
        <taxon>Tylenchina</taxon>
        <taxon>Tylenchomorpha</taxon>
        <taxon>Tylenchoidea</taxon>
        <taxon>Meloidogynidae</taxon>
        <taxon>Meloidogyninae</taxon>
        <taxon>Meloidogyne</taxon>
    </lineage>
</organism>
<accession>A0ACB1AIB6</accession>
<comment type="caution">
    <text evidence="1">The sequence shown here is derived from an EMBL/GenBank/DDBJ whole genome shotgun (WGS) entry which is preliminary data.</text>
</comment>
<keyword evidence="2" id="KW-1185">Reference proteome</keyword>
<evidence type="ECO:0000313" key="1">
    <source>
        <dbReference type="EMBL" id="CAK5091170.1"/>
    </source>
</evidence>
<dbReference type="Proteomes" id="UP001497535">
    <property type="component" value="Unassembled WGS sequence"/>
</dbReference>